<feature type="domain" description="Methylguanine DNA methyltransferase ribonuclease-like" evidence="9">
    <location>
        <begin position="25"/>
        <end position="86"/>
    </location>
</feature>
<dbReference type="GO" id="GO:0003908">
    <property type="term" value="F:methylated-DNA-[protein]-cysteine S-methyltransferase activity"/>
    <property type="evidence" value="ECO:0007669"/>
    <property type="project" value="UniProtKB-EC"/>
</dbReference>
<evidence type="ECO:0000256" key="7">
    <source>
        <dbReference type="SAM" id="MobiDB-lite"/>
    </source>
</evidence>
<dbReference type="SUPFAM" id="SSF46767">
    <property type="entry name" value="Methylated DNA-protein cysteine methyltransferase, C-terminal domain"/>
    <property type="match status" value="1"/>
</dbReference>
<sequence>MTKPLAPLDIEDTSSAEKSRHVAHVDTPLGTVVVIEEGGKIIRLFWDRDTGAYPQTERTDLLDEAERQLNAYFDGTLKRFDLPLALSSSPFERQVQEKMIAIPYGETRTYGDIARDLETYGQPVGQACGANSIPIIIPCHRVLSATGIGGFSGEGGIETKIQLLKHEGGFPFLL</sequence>
<dbReference type="CDD" id="cd06445">
    <property type="entry name" value="ATase"/>
    <property type="match status" value="1"/>
</dbReference>
<evidence type="ECO:0000259" key="9">
    <source>
        <dbReference type="Pfam" id="PF02870"/>
    </source>
</evidence>
<keyword evidence="2 10" id="KW-0489">Methyltransferase</keyword>
<organism evidence="10 11">
    <name type="scientific">Hoeflea prorocentri</name>
    <dbReference type="NCBI Taxonomy" id="1922333"/>
    <lineage>
        <taxon>Bacteria</taxon>
        <taxon>Pseudomonadati</taxon>
        <taxon>Pseudomonadota</taxon>
        <taxon>Alphaproteobacteria</taxon>
        <taxon>Hyphomicrobiales</taxon>
        <taxon>Rhizobiaceae</taxon>
        <taxon>Hoeflea</taxon>
    </lineage>
</organism>
<keyword evidence="5" id="KW-0234">DNA repair</keyword>
<comment type="catalytic activity">
    <reaction evidence="1">
        <text>a 4-O-methyl-thymidine in DNA + L-cysteinyl-[protein] = a thymidine in DNA + S-methyl-L-cysteinyl-[protein]</text>
        <dbReference type="Rhea" id="RHEA:53428"/>
        <dbReference type="Rhea" id="RHEA-COMP:10131"/>
        <dbReference type="Rhea" id="RHEA-COMP:10132"/>
        <dbReference type="Rhea" id="RHEA-COMP:13555"/>
        <dbReference type="Rhea" id="RHEA-COMP:13556"/>
        <dbReference type="ChEBI" id="CHEBI:29950"/>
        <dbReference type="ChEBI" id="CHEBI:82612"/>
        <dbReference type="ChEBI" id="CHEBI:137386"/>
        <dbReference type="ChEBI" id="CHEBI:137387"/>
        <dbReference type="EC" id="2.1.1.63"/>
    </reaction>
</comment>
<dbReference type="InterPro" id="IPR036217">
    <property type="entry name" value="MethylDNA_cys_MeTrfase_DNAb"/>
</dbReference>
<dbReference type="SUPFAM" id="SSF53155">
    <property type="entry name" value="Methylated DNA-protein cysteine methyltransferase domain"/>
    <property type="match status" value="1"/>
</dbReference>
<keyword evidence="4" id="KW-0227">DNA damage</keyword>
<evidence type="ECO:0000256" key="5">
    <source>
        <dbReference type="ARBA" id="ARBA00023204"/>
    </source>
</evidence>
<comment type="catalytic activity">
    <reaction evidence="6">
        <text>a 6-O-methyl-2'-deoxyguanosine in DNA + L-cysteinyl-[protein] = S-methyl-L-cysteinyl-[protein] + a 2'-deoxyguanosine in DNA</text>
        <dbReference type="Rhea" id="RHEA:24000"/>
        <dbReference type="Rhea" id="RHEA-COMP:10131"/>
        <dbReference type="Rhea" id="RHEA-COMP:10132"/>
        <dbReference type="Rhea" id="RHEA-COMP:11367"/>
        <dbReference type="Rhea" id="RHEA-COMP:11368"/>
        <dbReference type="ChEBI" id="CHEBI:29950"/>
        <dbReference type="ChEBI" id="CHEBI:82612"/>
        <dbReference type="ChEBI" id="CHEBI:85445"/>
        <dbReference type="ChEBI" id="CHEBI:85448"/>
        <dbReference type="EC" id="2.1.1.63"/>
    </reaction>
</comment>
<dbReference type="PANTHER" id="PTHR10815:SF13">
    <property type="entry name" value="METHYLATED-DNA--PROTEIN-CYSTEINE METHYLTRANSFERASE"/>
    <property type="match status" value="1"/>
</dbReference>
<dbReference type="InterPro" id="IPR036388">
    <property type="entry name" value="WH-like_DNA-bd_sf"/>
</dbReference>
<dbReference type="PANTHER" id="PTHR10815">
    <property type="entry name" value="METHYLATED-DNA--PROTEIN-CYSTEINE METHYLTRANSFERASE"/>
    <property type="match status" value="1"/>
</dbReference>
<accession>A0A9X3ZJ43</accession>
<dbReference type="InterPro" id="IPR008332">
    <property type="entry name" value="MethylG_MeTrfase_N"/>
</dbReference>
<dbReference type="InterPro" id="IPR036631">
    <property type="entry name" value="MGMT_N_sf"/>
</dbReference>
<evidence type="ECO:0000256" key="4">
    <source>
        <dbReference type="ARBA" id="ARBA00022763"/>
    </source>
</evidence>
<evidence type="ECO:0000256" key="1">
    <source>
        <dbReference type="ARBA" id="ARBA00001286"/>
    </source>
</evidence>
<dbReference type="GO" id="GO:0032259">
    <property type="term" value="P:methylation"/>
    <property type="evidence" value="ECO:0007669"/>
    <property type="project" value="UniProtKB-KW"/>
</dbReference>
<evidence type="ECO:0000256" key="3">
    <source>
        <dbReference type="ARBA" id="ARBA00022679"/>
    </source>
</evidence>
<dbReference type="InterPro" id="IPR014048">
    <property type="entry name" value="MethylDNA_cys_MeTrfase_DNA-bd"/>
</dbReference>
<keyword evidence="3 10" id="KW-0808">Transferase</keyword>
<dbReference type="GO" id="GO:0006281">
    <property type="term" value="P:DNA repair"/>
    <property type="evidence" value="ECO:0007669"/>
    <property type="project" value="UniProtKB-KW"/>
</dbReference>
<dbReference type="AlphaFoldDB" id="A0A9X3ZJ43"/>
<dbReference type="Pfam" id="PF01035">
    <property type="entry name" value="DNA_binding_1"/>
    <property type="match status" value="1"/>
</dbReference>
<dbReference type="RefSeq" id="WP_267992702.1">
    <property type="nucleotide sequence ID" value="NZ_JAPJZI010000001.1"/>
</dbReference>
<evidence type="ECO:0000313" key="11">
    <source>
        <dbReference type="Proteomes" id="UP001151234"/>
    </source>
</evidence>
<dbReference type="InterPro" id="IPR001497">
    <property type="entry name" value="MethylDNA_cys_MeTrfase_AS"/>
</dbReference>
<dbReference type="Proteomes" id="UP001151234">
    <property type="component" value="Unassembled WGS sequence"/>
</dbReference>
<dbReference type="PROSITE" id="PS00374">
    <property type="entry name" value="MGMT"/>
    <property type="match status" value="1"/>
</dbReference>
<dbReference type="Gene3D" id="1.10.10.10">
    <property type="entry name" value="Winged helix-like DNA-binding domain superfamily/Winged helix DNA-binding domain"/>
    <property type="match status" value="1"/>
</dbReference>
<dbReference type="Pfam" id="PF02870">
    <property type="entry name" value="Methyltransf_1N"/>
    <property type="match status" value="1"/>
</dbReference>
<name>A0A9X3ZJ43_9HYPH</name>
<reference evidence="10" key="1">
    <citation type="submission" date="2022-11" db="EMBL/GenBank/DDBJ databases">
        <title>Draft genome sequence of Hoeflea poritis E7-10 and Hoeflea prorocentri PM5-8, separated from scleractinian coral Porites lutea and marine dinoflagellate.</title>
        <authorList>
            <person name="Zhang G."/>
            <person name="Wei Q."/>
            <person name="Cai L."/>
        </authorList>
    </citation>
    <scope>NUCLEOTIDE SEQUENCE</scope>
    <source>
        <strain evidence="10">PM5-8</strain>
    </source>
</reference>
<evidence type="ECO:0000256" key="2">
    <source>
        <dbReference type="ARBA" id="ARBA00022603"/>
    </source>
</evidence>
<evidence type="ECO:0000259" key="8">
    <source>
        <dbReference type="Pfam" id="PF01035"/>
    </source>
</evidence>
<feature type="domain" description="Methylated-DNA-[protein]-cysteine S-methyltransferase DNA binding" evidence="8">
    <location>
        <begin position="90"/>
        <end position="168"/>
    </location>
</feature>
<dbReference type="NCBIfam" id="TIGR00589">
    <property type="entry name" value="ogt"/>
    <property type="match status" value="1"/>
</dbReference>
<keyword evidence="11" id="KW-1185">Reference proteome</keyword>
<proteinExistence type="predicted"/>
<protein>
    <submittedName>
        <fullName evidence="10">Methylated-DNA--[protein]-cysteine S-methyltransferase</fullName>
        <ecNumber evidence="10">2.1.1.63</ecNumber>
    </submittedName>
</protein>
<evidence type="ECO:0000313" key="10">
    <source>
        <dbReference type="EMBL" id="MDA5400884.1"/>
    </source>
</evidence>
<comment type="caution">
    <text evidence="10">The sequence shown here is derived from an EMBL/GenBank/DDBJ whole genome shotgun (WGS) entry which is preliminary data.</text>
</comment>
<dbReference type="EMBL" id="JAPJZI010000001">
    <property type="protein sequence ID" value="MDA5400884.1"/>
    <property type="molecule type" value="Genomic_DNA"/>
</dbReference>
<dbReference type="Gene3D" id="3.30.160.70">
    <property type="entry name" value="Methylated DNA-protein cysteine methyltransferase domain"/>
    <property type="match status" value="1"/>
</dbReference>
<feature type="region of interest" description="Disordered" evidence="7">
    <location>
        <begin position="1"/>
        <end position="21"/>
    </location>
</feature>
<evidence type="ECO:0000256" key="6">
    <source>
        <dbReference type="ARBA" id="ARBA00049348"/>
    </source>
</evidence>
<dbReference type="EC" id="2.1.1.63" evidence="10"/>
<gene>
    <name evidence="10" type="ORF">OQ273_20085</name>
</gene>